<protein>
    <submittedName>
        <fullName evidence="1">Uncharacterized protein</fullName>
    </submittedName>
</protein>
<dbReference type="PANTHER" id="PTHR39600">
    <property type="entry name" value="PEPTIDASE INHIBITOR I78 FAMILY PROTEIN"/>
    <property type="match status" value="1"/>
</dbReference>
<proteinExistence type="predicted"/>
<dbReference type="OrthoDB" id="10013825at2759"/>
<accession>A0A6A7C7R3</accession>
<organism evidence="1 2">
    <name type="scientific">Piedraia hortae CBS 480.64</name>
    <dbReference type="NCBI Taxonomy" id="1314780"/>
    <lineage>
        <taxon>Eukaryota</taxon>
        <taxon>Fungi</taxon>
        <taxon>Dikarya</taxon>
        <taxon>Ascomycota</taxon>
        <taxon>Pezizomycotina</taxon>
        <taxon>Dothideomycetes</taxon>
        <taxon>Dothideomycetidae</taxon>
        <taxon>Capnodiales</taxon>
        <taxon>Piedraiaceae</taxon>
        <taxon>Piedraia</taxon>
    </lineage>
</organism>
<dbReference type="PANTHER" id="PTHR39600:SF1">
    <property type="entry name" value="PEPTIDASE INHIBITOR I78 FAMILY PROTEIN"/>
    <property type="match status" value="1"/>
</dbReference>
<dbReference type="AlphaFoldDB" id="A0A6A7C7R3"/>
<name>A0A6A7C7R3_9PEZI</name>
<dbReference type="Gene3D" id="3.30.10.10">
    <property type="entry name" value="Trypsin Inhibitor V, subunit A"/>
    <property type="match status" value="1"/>
</dbReference>
<dbReference type="EMBL" id="MU005964">
    <property type="protein sequence ID" value="KAF2862698.1"/>
    <property type="molecule type" value="Genomic_DNA"/>
</dbReference>
<reference evidence="1" key="1">
    <citation type="journal article" date="2020" name="Stud. Mycol.">
        <title>101 Dothideomycetes genomes: a test case for predicting lifestyles and emergence of pathogens.</title>
        <authorList>
            <person name="Haridas S."/>
            <person name="Albert R."/>
            <person name="Binder M."/>
            <person name="Bloem J."/>
            <person name="Labutti K."/>
            <person name="Salamov A."/>
            <person name="Andreopoulos B."/>
            <person name="Baker S."/>
            <person name="Barry K."/>
            <person name="Bills G."/>
            <person name="Bluhm B."/>
            <person name="Cannon C."/>
            <person name="Castanera R."/>
            <person name="Culley D."/>
            <person name="Daum C."/>
            <person name="Ezra D."/>
            <person name="Gonzalez J."/>
            <person name="Henrissat B."/>
            <person name="Kuo A."/>
            <person name="Liang C."/>
            <person name="Lipzen A."/>
            <person name="Lutzoni F."/>
            <person name="Magnuson J."/>
            <person name="Mondo S."/>
            <person name="Nolan M."/>
            <person name="Ohm R."/>
            <person name="Pangilinan J."/>
            <person name="Park H.-J."/>
            <person name="Ramirez L."/>
            <person name="Alfaro M."/>
            <person name="Sun H."/>
            <person name="Tritt A."/>
            <person name="Yoshinaga Y."/>
            <person name="Zwiers L.-H."/>
            <person name="Turgeon B."/>
            <person name="Goodwin S."/>
            <person name="Spatafora J."/>
            <person name="Crous P."/>
            <person name="Grigoriev I."/>
        </authorList>
    </citation>
    <scope>NUCLEOTIDE SEQUENCE</scope>
    <source>
        <strain evidence="1">CBS 480.64</strain>
    </source>
</reference>
<sequence>MPLVVPGLQNSASASSQNNAEEWMNRLAGKTLGDKSDETTFARSELPKSHRVVKQGQDFSQTDHDAERINIVTDDNGVVMKVTSG</sequence>
<keyword evidence="2" id="KW-1185">Reference proteome</keyword>
<evidence type="ECO:0000313" key="2">
    <source>
        <dbReference type="Proteomes" id="UP000799421"/>
    </source>
</evidence>
<gene>
    <name evidence="1" type="ORF">K470DRAFT_242595</name>
</gene>
<evidence type="ECO:0000313" key="1">
    <source>
        <dbReference type="EMBL" id="KAF2862698.1"/>
    </source>
</evidence>
<dbReference type="Proteomes" id="UP000799421">
    <property type="component" value="Unassembled WGS sequence"/>
</dbReference>